<name>A0A0Q9XVJ4_9BACI</name>
<gene>
    <name evidence="3" type="ORF">ACA29_24185</name>
</gene>
<dbReference type="SUPFAM" id="SSF55144">
    <property type="entry name" value="LigT-like"/>
    <property type="match status" value="1"/>
</dbReference>
<dbReference type="Proteomes" id="UP000053881">
    <property type="component" value="Unassembled WGS sequence"/>
</dbReference>
<reference evidence="3 4" key="1">
    <citation type="submission" date="2015-06" db="EMBL/GenBank/DDBJ databases">
        <title>Genome sequencing project of Bacillus galactosidilyticus PL133.</title>
        <authorList>
            <person name="Gaiero J."/>
            <person name="Nicol R."/>
            <person name="Habash M."/>
        </authorList>
    </citation>
    <scope>NUCLEOTIDE SEQUENCE [LARGE SCALE GENOMIC DNA]</scope>
    <source>
        <strain evidence="3 4">PL133</strain>
    </source>
</reference>
<proteinExistence type="predicted"/>
<dbReference type="Pfam" id="PF02834">
    <property type="entry name" value="LigT_PEase"/>
    <property type="match status" value="1"/>
</dbReference>
<evidence type="ECO:0000313" key="3">
    <source>
        <dbReference type="EMBL" id="KRG08932.1"/>
    </source>
</evidence>
<organism evidence="3 4">
    <name type="scientific">Lederbergia galactosidilytica</name>
    <dbReference type="NCBI Taxonomy" id="217031"/>
    <lineage>
        <taxon>Bacteria</taxon>
        <taxon>Bacillati</taxon>
        <taxon>Bacillota</taxon>
        <taxon>Bacilli</taxon>
        <taxon>Bacillales</taxon>
        <taxon>Bacillaceae</taxon>
        <taxon>Lederbergia</taxon>
    </lineage>
</organism>
<dbReference type="Gene3D" id="3.90.1140.10">
    <property type="entry name" value="Cyclic phosphodiesterase"/>
    <property type="match status" value="1"/>
</dbReference>
<dbReference type="PANTHER" id="PTHR35561:SF1">
    <property type="entry name" value="RNA 2',3'-CYCLIC PHOSPHODIESTERASE"/>
    <property type="match status" value="1"/>
</dbReference>
<dbReference type="AlphaFoldDB" id="A0A0Q9XVJ4"/>
<protein>
    <recommendedName>
        <fullName evidence="2">Phosphoesterase HXTX domain-containing protein</fullName>
    </recommendedName>
</protein>
<evidence type="ECO:0000313" key="4">
    <source>
        <dbReference type="Proteomes" id="UP000053881"/>
    </source>
</evidence>
<dbReference type="EMBL" id="LGPB01000141">
    <property type="protein sequence ID" value="KRG08932.1"/>
    <property type="molecule type" value="Genomic_DNA"/>
</dbReference>
<dbReference type="InterPro" id="IPR009097">
    <property type="entry name" value="Cyclic_Pdiesterase"/>
</dbReference>
<feature type="domain" description="Phosphoesterase HXTX" evidence="2">
    <location>
        <begin position="5"/>
        <end position="73"/>
    </location>
</feature>
<dbReference type="InterPro" id="IPR014051">
    <property type="entry name" value="Phosphoesterase_HXTX"/>
</dbReference>
<dbReference type="InterPro" id="IPR004175">
    <property type="entry name" value="RNA_CPDase"/>
</dbReference>
<dbReference type="PATRIC" id="fig|217031.4.peg.8150"/>
<evidence type="ECO:0000259" key="2">
    <source>
        <dbReference type="Pfam" id="PF02834"/>
    </source>
</evidence>
<accession>A0A0Q9XVJ4</accession>
<dbReference type="PANTHER" id="PTHR35561">
    <property type="entry name" value="RNA 2',3'-CYCLIC PHOSPHODIESTERASE"/>
    <property type="match status" value="1"/>
</dbReference>
<feature type="non-terminal residue" evidence="3">
    <location>
        <position position="1"/>
    </location>
</feature>
<dbReference type="GO" id="GO:0008664">
    <property type="term" value="F:RNA 2',3'-cyclic 3'-phosphodiesterase activity"/>
    <property type="evidence" value="ECO:0007669"/>
    <property type="project" value="InterPro"/>
</dbReference>
<dbReference type="GO" id="GO:0004113">
    <property type="term" value="F:2',3'-cyclic-nucleotide 3'-phosphodiesterase activity"/>
    <property type="evidence" value="ECO:0007669"/>
    <property type="project" value="InterPro"/>
</dbReference>
<comment type="caution">
    <text evidence="3">The sequence shown here is derived from an EMBL/GenBank/DDBJ whole genome shotgun (WGS) entry which is preliminary data.</text>
</comment>
<evidence type="ECO:0000256" key="1">
    <source>
        <dbReference type="ARBA" id="ARBA00022801"/>
    </source>
</evidence>
<keyword evidence="1" id="KW-0378">Hydrolase</keyword>
<sequence>GLTEAESLVELQRKVYITCENAQFKLEKRPFHPHITLARKWQAEQELKKEQLVSYYPSLAFLANEVVLYKTHPERTPKYEKVRIFPLSQS</sequence>